<feature type="region of interest" description="Disordered" evidence="1">
    <location>
        <begin position="18"/>
        <end position="64"/>
    </location>
</feature>
<keyword evidence="3" id="KW-1185">Reference proteome</keyword>
<feature type="compositionally biased region" description="Low complexity" evidence="1">
    <location>
        <begin position="19"/>
        <end position="36"/>
    </location>
</feature>
<dbReference type="InterPro" id="IPR009991">
    <property type="entry name" value="DCTN3"/>
</dbReference>
<evidence type="ECO:0000313" key="3">
    <source>
        <dbReference type="Proteomes" id="UP000218334"/>
    </source>
</evidence>
<feature type="compositionally biased region" description="Low complexity" evidence="1">
    <location>
        <begin position="43"/>
        <end position="55"/>
    </location>
</feature>
<evidence type="ECO:0000256" key="1">
    <source>
        <dbReference type="SAM" id="MobiDB-lite"/>
    </source>
</evidence>
<evidence type="ECO:0000313" key="2">
    <source>
        <dbReference type="EMBL" id="PBK72354.1"/>
    </source>
</evidence>
<dbReference type="EMBL" id="KZ293422">
    <property type="protein sequence ID" value="PBK72354.1"/>
    <property type="molecule type" value="Genomic_DNA"/>
</dbReference>
<dbReference type="Pfam" id="PF07426">
    <property type="entry name" value="Dynactin_p22"/>
    <property type="match status" value="1"/>
</dbReference>
<dbReference type="PANTHER" id="PTHR28360:SF1">
    <property type="entry name" value="DYNACTIN SUBUNIT 3"/>
    <property type="match status" value="1"/>
</dbReference>
<name>A0A2H3BTT1_9AGAR</name>
<dbReference type="Proteomes" id="UP000218334">
    <property type="component" value="Unassembled WGS sequence"/>
</dbReference>
<dbReference type="PANTHER" id="PTHR28360">
    <property type="entry name" value="DYNACTIN SUBUNIT 3"/>
    <property type="match status" value="1"/>
</dbReference>
<dbReference type="AlphaFoldDB" id="A0A2H3BTT1"/>
<protein>
    <submittedName>
        <fullName evidence="2">Uncharacterized protein</fullName>
    </submittedName>
</protein>
<dbReference type="STRING" id="1076256.A0A2H3BTT1"/>
<reference evidence="3" key="1">
    <citation type="journal article" date="2017" name="Nat. Ecol. Evol.">
        <title>Genome expansion and lineage-specific genetic innovations in the forest pathogenic fungi Armillaria.</title>
        <authorList>
            <person name="Sipos G."/>
            <person name="Prasanna A.N."/>
            <person name="Walter M.C."/>
            <person name="O'Connor E."/>
            <person name="Balint B."/>
            <person name="Krizsan K."/>
            <person name="Kiss B."/>
            <person name="Hess J."/>
            <person name="Varga T."/>
            <person name="Slot J."/>
            <person name="Riley R."/>
            <person name="Boka B."/>
            <person name="Rigling D."/>
            <person name="Barry K."/>
            <person name="Lee J."/>
            <person name="Mihaltcheva S."/>
            <person name="LaButti K."/>
            <person name="Lipzen A."/>
            <person name="Waldron R."/>
            <person name="Moloney N.M."/>
            <person name="Sperisen C."/>
            <person name="Kredics L."/>
            <person name="Vagvoelgyi C."/>
            <person name="Patrignani A."/>
            <person name="Fitzpatrick D."/>
            <person name="Nagy I."/>
            <person name="Doyle S."/>
            <person name="Anderson J.B."/>
            <person name="Grigoriev I.V."/>
            <person name="Gueldener U."/>
            <person name="Muensterkoetter M."/>
            <person name="Nagy L.G."/>
        </authorList>
    </citation>
    <scope>NUCLEOTIDE SEQUENCE [LARGE SCALE GENOMIC DNA]</scope>
    <source>
        <strain evidence="3">28-4</strain>
    </source>
</reference>
<gene>
    <name evidence="2" type="ORF">ARMSODRAFT_994403</name>
</gene>
<dbReference type="GO" id="GO:0005869">
    <property type="term" value="C:dynactin complex"/>
    <property type="evidence" value="ECO:0007669"/>
    <property type="project" value="InterPro"/>
</dbReference>
<proteinExistence type="predicted"/>
<dbReference type="GO" id="GO:0061640">
    <property type="term" value="P:cytoskeleton-dependent cytokinesis"/>
    <property type="evidence" value="ECO:0007669"/>
    <property type="project" value="InterPro"/>
</dbReference>
<organism evidence="2 3">
    <name type="scientific">Armillaria solidipes</name>
    <dbReference type="NCBI Taxonomy" id="1076256"/>
    <lineage>
        <taxon>Eukaryota</taxon>
        <taxon>Fungi</taxon>
        <taxon>Dikarya</taxon>
        <taxon>Basidiomycota</taxon>
        <taxon>Agaricomycotina</taxon>
        <taxon>Agaricomycetes</taxon>
        <taxon>Agaricomycetidae</taxon>
        <taxon>Agaricales</taxon>
        <taxon>Marasmiineae</taxon>
        <taxon>Physalacriaceae</taxon>
        <taxon>Armillaria</taxon>
    </lineage>
</organism>
<accession>A0A2H3BTT1</accession>
<sequence>MANIGSVFLGDSKRIRVLSSSSTPPSSPPLSGSSMSAIMAGISPTQSPQPVSTSPEPSPAAKERRIDPALSLELRLRWLEAIVFGVKHDRKGKEKERVHSDQTLIRAAETLQRTLDTIVESNDGLKRFMSRYEQHAHLLTPSFALAGLLPDPPAYQNMSQEELNAFVGEMENDIRSADRDMQEIDALQKKGVTGAGKLADYEQLQPRLDTLRKSYDENIEHAVRLEKRIAAILERHSTQVDALSELFVAWDDTLTDAEHKITKLEREQAERRRMGLQ</sequence>